<dbReference type="Proteomes" id="UP000217199">
    <property type="component" value="Unassembled WGS sequence"/>
</dbReference>
<protein>
    <submittedName>
        <fullName evidence="3">Siderophore biosynthesis acetylase</fullName>
    </submittedName>
</protein>
<proteinExistence type="inferred from homology"/>
<sequence length="411" mass="46343">MAEQANRRLQQVQAIITSGEQQLLLLPDDTPVTVRPGLSEKGTALESAGAFDILLGSRVIISCQPTNRTAALIQSALGTTFEKEGNAVPKYTVLEVSTTIDDLKNEDLWGAVYGLWALFSAQEYVPVKFVDGSFPAHAIDYLLGSGLARRSCDPALVEEVFVDRGNFWQGAGTGPAWGVVRGWMRYEREYAIFPHTQTFTRTSAVIAQHPLRPPKPPLGTVVYKRWCRPVGKMLSMHVLDVHDEGDMEAFHRWHNEPRVNKGWGEAGSMEKHRAYLAGLIADPAVLPLVMSWDGERMGYTEIVWIKENHVAPYVPTGAHDYDRGMHVLCGEDRFRGQVFSQAWFRSITHYCFLSDPRTVRLVGEPKRGNPAIIKTSIDAGMHLETFFYFPYKYSAMTMNLRERLFKEDMFQ</sequence>
<dbReference type="PANTHER" id="PTHR31438">
    <property type="entry name" value="LYSINE N-ACYLTRANSFERASE C17G9.06C-RELATED"/>
    <property type="match status" value="1"/>
</dbReference>
<dbReference type="AlphaFoldDB" id="A0A286UPU9"/>
<dbReference type="GO" id="GO:0019290">
    <property type="term" value="P:siderophore biosynthetic process"/>
    <property type="evidence" value="ECO:0007669"/>
    <property type="project" value="InterPro"/>
</dbReference>
<organism evidence="3 4">
    <name type="scientific">Pyrrhoderma noxium</name>
    <dbReference type="NCBI Taxonomy" id="2282107"/>
    <lineage>
        <taxon>Eukaryota</taxon>
        <taxon>Fungi</taxon>
        <taxon>Dikarya</taxon>
        <taxon>Basidiomycota</taxon>
        <taxon>Agaricomycotina</taxon>
        <taxon>Agaricomycetes</taxon>
        <taxon>Hymenochaetales</taxon>
        <taxon>Hymenochaetaceae</taxon>
        <taxon>Pyrrhoderma</taxon>
    </lineage>
</organism>
<reference evidence="3 4" key="1">
    <citation type="journal article" date="2017" name="Mol. Ecol.">
        <title>Comparative and population genomic landscape of Phellinus noxius: A hypervariable fungus causing root rot in trees.</title>
        <authorList>
            <person name="Chung C.L."/>
            <person name="Lee T.J."/>
            <person name="Akiba M."/>
            <person name="Lee H.H."/>
            <person name="Kuo T.H."/>
            <person name="Liu D."/>
            <person name="Ke H.M."/>
            <person name="Yokoi T."/>
            <person name="Roa M.B."/>
            <person name="Lu M.J."/>
            <person name="Chang Y.Y."/>
            <person name="Ann P.J."/>
            <person name="Tsai J.N."/>
            <person name="Chen C.Y."/>
            <person name="Tzean S.S."/>
            <person name="Ota Y."/>
            <person name="Hattori T."/>
            <person name="Sahashi N."/>
            <person name="Liou R.F."/>
            <person name="Kikuchi T."/>
            <person name="Tsai I.J."/>
        </authorList>
    </citation>
    <scope>NUCLEOTIDE SEQUENCE [LARGE SCALE GENOMIC DNA]</scope>
    <source>
        <strain evidence="3 4">FFPRI411160</strain>
    </source>
</reference>
<name>A0A286UPU9_9AGAM</name>
<dbReference type="Gene3D" id="3.40.630.30">
    <property type="match status" value="1"/>
</dbReference>
<dbReference type="SUPFAM" id="SSF55729">
    <property type="entry name" value="Acyl-CoA N-acyltransferases (Nat)"/>
    <property type="match status" value="1"/>
</dbReference>
<dbReference type="PANTHER" id="PTHR31438:SF1">
    <property type="entry name" value="LYSINE N-ACYLTRANSFERASE C17G9.06C-RELATED"/>
    <property type="match status" value="1"/>
</dbReference>
<dbReference type="STRING" id="2282107.A0A286UPU9"/>
<evidence type="ECO:0000313" key="3">
    <source>
        <dbReference type="EMBL" id="PAV21631.1"/>
    </source>
</evidence>
<evidence type="ECO:0000259" key="2">
    <source>
        <dbReference type="SMART" id="SM01006"/>
    </source>
</evidence>
<comment type="caution">
    <text evidence="3">The sequence shown here is derived from an EMBL/GenBank/DDBJ whole genome shotgun (WGS) entry which is preliminary data.</text>
</comment>
<dbReference type="InParanoid" id="A0A286UPU9"/>
<comment type="similarity">
    <text evidence="1">Belongs to the lysine N-acyltransferase MbtK family.</text>
</comment>
<gene>
    <name evidence="3" type="ORF">PNOK_0158800</name>
</gene>
<evidence type="ECO:0000256" key="1">
    <source>
        <dbReference type="ARBA" id="ARBA00009893"/>
    </source>
</evidence>
<dbReference type="GO" id="GO:0016410">
    <property type="term" value="F:N-acyltransferase activity"/>
    <property type="evidence" value="ECO:0007669"/>
    <property type="project" value="TreeGrafter"/>
</dbReference>
<evidence type="ECO:0000313" key="4">
    <source>
        <dbReference type="Proteomes" id="UP000217199"/>
    </source>
</evidence>
<dbReference type="EMBL" id="NBII01000002">
    <property type="protein sequence ID" value="PAV21631.1"/>
    <property type="molecule type" value="Genomic_DNA"/>
</dbReference>
<dbReference type="Pfam" id="PF13523">
    <property type="entry name" value="Acetyltransf_8"/>
    <property type="match status" value="1"/>
</dbReference>
<keyword evidence="4" id="KW-1185">Reference proteome</keyword>
<feature type="domain" description="Acyltransferase MbtK/IucB-like conserved" evidence="2">
    <location>
        <begin position="237"/>
        <end position="286"/>
    </location>
</feature>
<dbReference type="SMART" id="SM01006">
    <property type="entry name" value="AlcB"/>
    <property type="match status" value="1"/>
</dbReference>
<accession>A0A286UPU9</accession>
<dbReference type="InterPro" id="IPR019432">
    <property type="entry name" value="Acyltransferase_MbtK/IucB-like"/>
</dbReference>
<dbReference type="OrthoDB" id="4250781at2759"/>
<dbReference type="InterPro" id="IPR016181">
    <property type="entry name" value="Acyl_CoA_acyltransferase"/>
</dbReference>